<evidence type="ECO:0000259" key="1">
    <source>
        <dbReference type="Pfam" id="PF12697"/>
    </source>
</evidence>
<keyword evidence="2" id="KW-0378">Hydrolase</keyword>
<name>A0A2S7CKC3_9XANT</name>
<reference evidence="2 3" key="1">
    <citation type="submission" date="2016-08" db="EMBL/GenBank/DDBJ databases">
        <authorList>
            <person name="Seilhamer J.J."/>
        </authorList>
    </citation>
    <scope>NUCLEOTIDE SEQUENCE [LARGE SCALE GENOMIC DNA]</scope>
    <source>
        <strain evidence="2 3">CFBP4690</strain>
    </source>
</reference>
<protein>
    <submittedName>
        <fullName evidence="2">Alpha/beta hydrolase</fullName>
    </submittedName>
</protein>
<evidence type="ECO:0000313" key="3">
    <source>
        <dbReference type="Proteomes" id="UP000237872"/>
    </source>
</evidence>
<dbReference type="GO" id="GO:0016787">
    <property type="term" value="F:hydrolase activity"/>
    <property type="evidence" value="ECO:0007669"/>
    <property type="project" value="UniProtKB-KW"/>
</dbReference>
<dbReference type="EMBL" id="MDEC01000021">
    <property type="protein sequence ID" value="PPU62018.1"/>
    <property type="molecule type" value="Genomic_DNA"/>
</dbReference>
<dbReference type="PIRSF" id="PIRSF037442">
    <property type="entry name" value="UCP037442_abhydr"/>
    <property type="match status" value="1"/>
</dbReference>
<dbReference type="OrthoDB" id="9785076at2"/>
<dbReference type="InterPro" id="IPR029058">
    <property type="entry name" value="AB_hydrolase_fold"/>
</dbReference>
<feature type="domain" description="AB hydrolase-1" evidence="1">
    <location>
        <begin position="42"/>
        <end position="245"/>
    </location>
</feature>
<evidence type="ECO:0000313" key="2">
    <source>
        <dbReference type="EMBL" id="PPU62018.1"/>
    </source>
</evidence>
<organism evidence="2 3">
    <name type="scientific">Xanthomonas codiaei</name>
    <dbReference type="NCBI Taxonomy" id="56463"/>
    <lineage>
        <taxon>Bacteria</taxon>
        <taxon>Pseudomonadati</taxon>
        <taxon>Pseudomonadota</taxon>
        <taxon>Gammaproteobacteria</taxon>
        <taxon>Lysobacterales</taxon>
        <taxon>Lysobacteraceae</taxon>
        <taxon>Xanthomonas</taxon>
    </lineage>
</organism>
<dbReference type="SUPFAM" id="SSF53474">
    <property type="entry name" value="alpha/beta-Hydrolases"/>
    <property type="match status" value="1"/>
</dbReference>
<comment type="caution">
    <text evidence="2">The sequence shown here is derived from an EMBL/GenBank/DDBJ whole genome shotgun (WGS) entry which is preliminary data.</text>
</comment>
<dbReference type="AlphaFoldDB" id="A0A2S7CKC3"/>
<accession>A0A2S7CKC3</accession>
<dbReference type="Pfam" id="PF12697">
    <property type="entry name" value="Abhydrolase_6"/>
    <property type="match status" value="1"/>
</dbReference>
<sequence>MTIVINSSSVQPCSVRLTAADGYTLGALRYRMPVAARARLVIAGATGVPQGFYRRFACFAAARGFDTLTFDYRGIGLSRPAALKGFEMELLDWAYLDLTAAVAAMADPDLPLYLVGHSFGGHAFGLLPNHDLVRGCYLYGTGAGWHGYMPAAERLRVLAMWHLVLPPLTWWKGYSPWALLGMGEDLPANAYRQWRHWCRFPRYFFDDPAMAGIDAPYRAVSTPMVAANALDDLWALPASRDAFVQAYCNAPLTRLDIDPASVGGRLGHMGYFKQIGALLWQQTLDWFDRRTDHAILATEHSA</sequence>
<dbReference type="InterPro" id="IPR017208">
    <property type="entry name" value="UCP037442_abhydr"/>
</dbReference>
<proteinExistence type="predicted"/>
<gene>
    <name evidence="2" type="ORF">XcodCFBP4690_14930</name>
</gene>
<dbReference type="Proteomes" id="UP000237872">
    <property type="component" value="Unassembled WGS sequence"/>
</dbReference>
<dbReference type="Gene3D" id="3.40.50.1820">
    <property type="entry name" value="alpha/beta hydrolase"/>
    <property type="match status" value="1"/>
</dbReference>
<dbReference type="InterPro" id="IPR000073">
    <property type="entry name" value="AB_hydrolase_1"/>
</dbReference>